<sequence length="328" mass="35811">MRELTYLEAIREAMQQKMREDSSVYLIGEDIAEYGGAFGVTVGMLEEFGKERIRNTPISEEAIIGVATGSAVTGMRPIAEIMFSDFITIAMDQIVNQTAKIRYMFGGKAKVPLVIRTAGGGGTGAAAQHSQSLEALVTHIPGLKVVMPSCPYDAKGLLISSINDDNPVIFIEHKLLYKNKKCIQNVPRQMYEIPLGKGDVKREGSDISIAATSYMVQKSLEAAEKLSQEKGIECEVIDIRTLRPLDIDIILDSIKKTGRLLCVEEAPIFGGFMGEVSAQVSEKGFDWLDAPVVRVGGRNCPVPYSLVLEQEMIPGAGRIEKGILDLLK</sequence>
<evidence type="ECO:0000256" key="3">
    <source>
        <dbReference type="ARBA" id="ARBA00023052"/>
    </source>
</evidence>
<dbReference type="Gene3D" id="3.40.50.970">
    <property type="match status" value="1"/>
</dbReference>
<evidence type="ECO:0000259" key="4">
    <source>
        <dbReference type="SMART" id="SM00861"/>
    </source>
</evidence>
<accession>X1JH20</accession>
<feature type="domain" description="Transketolase-like pyrimidine-binding" evidence="4">
    <location>
        <begin position="4"/>
        <end position="179"/>
    </location>
</feature>
<dbReference type="AlphaFoldDB" id="X1JH20"/>
<dbReference type="InterPro" id="IPR033248">
    <property type="entry name" value="Transketolase_C"/>
</dbReference>
<dbReference type="SUPFAM" id="SSF52922">
    <property type="entry name" value="TK C-terminal domain-like"/>
    <property type="match status" value="1"/>
</dbReference>
<evidence type="ECO:0000256" key="1">
    <source>
        <dbReference type="ARBA" id="ARBA00001964"/>
    </source>
</evidence>
<gene>
    <name evidence="5" type="ORF">S06H3_00536</name>
</gene>
<evidence type="ECO:0000313" key="5">
    <source>
        <dbReference type="EMBL" id="GAH93322.1"/>
    </source>
</evidence>
<keyword evidence="2" id="KW-0560">Oxidoreductase</keyword>
<dbReference type="InterPro" id="IPR029061">
    <property type="entry name" value="THDP-binding"/>
</dbReference>
<protein>
    <recommendedName>
        <fullName evidence="4">Transketolase-like pyrimidine-binding domain-containing protein</fullName>
    </recommendedName>
</protein>
<dbReference type="FunFam" id="3.40.50.920:FF:000001">
    <property type="entry name" value="Pyruvate dehydrogenase E1 beta subunit"/>
    <property type="match status" value="1"/>
</dbReference>
<evidence type="ECO:0000256" key="2">
    <source>
        <dbReference type="ARBA" id="ARBA00023002"/>
    </source>
</evidence>
<name>X1JH20_9ZZZZ</name>
<dbReference type="SMART" id="SM00861">
    <property type="entry name" value="Transket_pyr"/>
    <property type="match status" value="1"/>
</dbReference>
<dbReference type="GO" id="GO:0016491">
    <property type="term" value="F:oxidoreductase activity"/>
    <property type="evidence" value="ECO:0007669"/>
    <property type="project" value="UniProtKB-KW"/>
</dbReference>
<dbReference type="PANTHER" id="PTHR43257:SF2">
    <property type="entry name" value="PYRUVATE DEHYDROGENASE E1 COMPONENT SUBUNIT BETA"/>
    <property type="match status" value="1"/>
</dbReference>
<dbReference type="CDD" id="cd07036">
    <property type="entry name" value="TPP_PYR_E1-PDHc-beta_like"/>
    <property type="match status" value="1"/>
</dbReference>
<keyword evidence="3" id="KW-0786">Thiamine pyrophosphate</keyword>
<dbReference type="FunFam" id="3.40.50.970:FF:000001">
    <property type="entry name" value="Pyruvate dehydrogenase E1 beta subunit"/>
    <property type="match status" value="1"/>
</dbReference>
<dbReference type="InterPro" id="IPR009014">
    <property type="entry name" value="Transketo_C/PFOR_II"/>
</dbReference>
<dbReference type="PANTHER" id="PTHR43257">
    <property type="entry name" value="PYRUVATE DEHYDROGENASE E1 COMPONENT BETA SUBUNIT"/>
    <property type="match status" value="1"/>
</dbReference>
<dbReference type="InterPro" id="IPR005475">
    <property type="entry name" value="Transketolase-like_Pyr-bd"/>
</dbReference>
<organism evidence="5">
    <name type="scientific">marine sediment metagenome</name>
    <dbReference type="NCBI Taxonomy" id="412755"/>
    <lineage>
        <taxon>unclassified sequences</taxon>
        <taxon>metagenomes</taxon>
        <taxon>ecological metagenomes</taxon>
    </lineage>
</organism>
<dbReference type="NCBIfam" id="NF006667">
    <property type="entry name" value="PRK09212.1"/>
    <property type="match status" value="1"/>
</dbReference>
<dbReference type="Gene3D" id="3.40.50.920">
    <property type="match status" value="1"/>
</dbReference>
<proteinExistence type="predicted"/>
<comment type="caution">
    <text evidence="5">The sequence shown here is derived from an EMBL/GenBank/DDBJ whole genome shotgun (WGS) entry which is preliminary data.</text>
</comment>
<dbReference type="Pfam" id="PF02779">
    <property type="entry name" value="Transket_pyr"/>
    <property type="match status" value="1"/>
</dbReference>
<comment type="cofactor">
    <cofactor evidence="1">
        <name>thiamine diphosphate</name>
        <dbReference type="ChEBI" id="CHEBI:58937"/>
    </cofactor>
</comment>
<dbReference type="Pfam" id="PF02780">
    <property type="entry name" value="Transketolase_C"/>
    <property type="match status" value="1"/>
</dbReference>
<dbReference type="SUPFAM" id="SSF52518">
    <property type="entry name" value="Thiamin diphosphate-binding fold (THDP-binding)"/>
    <property type="match status" value="1"/>
</dbReference>
<dbReference type="EMBL" id="BARV01000099">
    <property type="protein sequence ID" value="GAH93322.1"/>
    <property type="molecule type" value="Genomic_DNA"/>
</dbReference>
<reference evidence="5" key="1">
    <citation type="journal article" date="2014" name="Front. Microbiol.">
        <title>High frequency of phylogenetically diverse reductive dehalogenase-homologous genes in deep subseafloor sedimentary metagenomes.</title>
        <authorList>
            <person name="Kawai M."/>
            <person name="Futagami T."/>
            <person name="Toyoda A."/>
            <person name="Takaki Y."/>
            <person name="Nishi S."/>
            <person name="Hori S."/>
            <person name="Arai W."/>
            <person name="Tsubouchi T."/>
            <person name="Morono Y."/>
            <person name="Uchiyama I."/>
            <person name="Ito T."/>
            <person name="Fujiyama A."/>
            <person name="Inagaki F."/>
            <person name="Takami H."/>
        </authorList>
    </citation>
    <scope>NUCLEOTIDE SEQUENCE</scope>
    <source>
        <strain evidence="5">Expedition CK06-06</strain>
    </source>
</reference>